<dbReference type="InterPro" id="IPR001279">
    <property type="entry name" value="Metallo-B-lactamas"/>
</dbReference>
<dbReference type="Gene3D" id="3.60.15.10">
    <property type="entry name" value="Ribonuclease Z/Hydroxyacylglutathione hydrolase-like"/>
    <property type="match status" value="1"/>
</dbReference>
<dbReference type="AlphaFoldDB" id="A0A919M547"/>
<dbReference type="InterPro" id="IPR050114">
    <property type="entry name" value="UPF0173_UPF0282_UlaG_hydrolase"/>
</dbReference>
<gene>
    <name evidence="2" type="ORF">Acy02nite_79360</name>
</gene>
<comment type="caution">
    <text evidence="2">The sequence shown here is derived from an EMBL/GenBank/DDBJ whole genome shotgun (WGS) entry which is preliminary data.</text>
</comment>
<sequence>MQLTKHTHACVSFTDGGGVLLIDPGTFTPNAAELIAGATAVLITHEHFDHFDDAALAAELDRRPELRVFGPAAVRDKLGERDGRVVAVRSGDRLDVAGFEVQVHGERHAVIHQDIPLVDNVGYLVEGRVFHPGDSYRVPDVRVETLLLPTSGPWTKFGEAAEFVRAVRPARMIQVHELMLSELGQNSARMLLGEKGLTGVPLEILPAGESVDV</sequence>
<dbReference type="PANTHER" id="PTHR43546">
    <property type="entry name" value="UPF0173 METAL-DEPENDENT HYDROLASE MJ1163-RELATED"/>
    <property type="match status" value="1"/>
</dbReference>
<evidence type="ECO:0000313" key="3">
    <source>
        <dbReference type="Proteomes" id="UP000619479"/>
    </source>
</evidence>
<dbReference type="SUPFAM" id="SSF56281">
    <property type="entry name" value="Metallo-hydrolase/oxidoreductase"/>
    <property type="match status" value="1"/>
</dbReference>
<name>A0A919M547_9ACTN</name>
<dbReference type="Proteomes" id="UP000619479">
    <property type="component" value="Unassembled WGS sequence"/>
</dbReference>
<dbReference type="Pfam" id="PF13483">
    <property type="entry name" value="Lactamase_B_3"/>
    <property type="match status" value="1"/>
</dbReference>
<protein>
    <submittedName>
        <fullName evidence="2">MBL fold metallo-hydrolase</fullName>
    </submittedName>
</protein>
<keyword evidence="3" id="KW-1185">Reference proteome</keyword>
<evidence type="ECO:0000313" key="2">
    <source>
        <dbReference type="EMBL" id="GID70055.1"/>
    </source>
</evidence>
<accession>A0A919M547</accession>
<reference evidence="2" key="1">
    <citation type="submission" date="2021-01" db="EMBL/GenBank/DDBJ databases">
        <title>Whole genome shotgun sequence of Actinoplanes cyaneus NBRC 14990.</title>
        <authorList>
            <person name="Komaki H."/>
            <person name="Tamura T."/>
        </authorList>
    </citation>
    <scope>NUCLEOTIDE SEQUENCE</scope>
    <source>
        <strain evidence="2">NBRC 14990</strain>
    </source>
</reference>
<dbReference type="InterPro" id="IPR036866">
    <property type="entry name" value="RibonucZ/Hydroxyglut_hydro"/>
</dbReference>
<dbReference type="EMBL" id="BOMH01000071">
    <property type="protein sequence ID" value="GID70055.1"/>
    <property type="molecule type" value="Genomic_DNA"/>
</dbReference>
<organism evidence="2 3">
    <name type="scientific">Actinoplanes cyaneus</name>
    <dbReference type="NCBI Taxonomy" id="52696"/>
    <lineage>
        <taxon>Bacteria</taxon>
        <taxon>Bacillati</taxon>
        <taxon>Actinomycetota</taxon>
        <taxon>Actinomycetes</taxon>
        <taxon>Micromonosporales</taxon>
        <taxon>Micromonosporaceae</taxon>
        <taxon>Actinoplanes</taxon>
    </lineage>
</organism>
<dbReference type="SMART" id="SM00849">
    <property type="entry name" value="Lactamase_B"/>
    <property type="match status" value="1"/>
</dbReference>
<dbReference type="RefSeq" id="WP_203753344.1">
    <property type="nucleotide sequence ID" value="NZ_BAAAUC010000032.1"/>
</dbReference>
<evidence type="ECO:0000259" key="1">
    <source>
        <dbReference type="SMART" id="SM00849"/>
    </source>
</evidence>
<proteinExistence type="predicted"/>
<dbReference type="PANTHER" id="PTHR43546:SF3">
    <property type="entry name" value="UPF0173 METAL-DEPENDENT HYDROLASE MJ1163"/>
    <property type="match status" value="1"/>
</dbReference>
<dbReference type="CDD" id="cd06262">
    <property type="entry name" value="metallo-hydrolase-like_MBL-fold"/>
    <property type="match status" value="1"/>
</dbReference>
<feature type="domain" description="Metallo-beta-lactamase" evidence="1">
    <location>
        <begin position="7"/>
        <end position="176"/>
    </location>
</feature>